<accession>A0A417YPY6</accession>
<dbReference type="Proteomes" id="UP000284416">
    <property type="component" value="Unassembled WGS sequence"/>
</dbReference>
<name>A0A417YPY6_9BACI</name>
<keyword evidence="2" id="KW-1185">Reference proteome</keyword>
<gene>
    <name evidence="1" type="ORF">D1B31_17755</name>
</gene>
<protein>
    <submittedName>
        <fullName evidence="1">Uncharacterized protein</fullName>
    </submittedName>
</protein>
<sequence>MTIAELLKVKQTNNLVQLSKDQFLSDCHCERCNRSSLTVIDNDDGKNMLGFSLCLSCQEE</sequence>
<comment type="caution">
    <text evidence="1">The sequence shown here is derived from an EMBL/GenBank/DDBJ whole genome shotgun (WGS) entry which is preliminary data.</text>
</comment>
<evidence type="ECO:0000313" key="2">
    <source>
        <dbReference type="Proteomes" id="UP000284416"/>
    </source>
</evidence>
<organism evidence="1 2">
    <name type="scientific">Neobacillus notoginsengisoli</name>
    <dbReference type="NCBI Taxonomy" id="1578198"/>
    <lineage>
        <taxon>Bacteria</taxon>
        <taxon>Bacillati</taxon>
        <taxon>Bacillota</taxon>
        <taxon>Bacilli</taxon>
        <taxon>Bacillales</taxon>
        <taxon>Bacillaceae</taxon>
        <taxon>Neobacillus</taxon>
    </lineage>
</organism>
<dbReference type="AlphaFoldDB" id="A0A417YPY6"/>
<dbReference type="EMBL" id="QWEG01000012">
    <property type="protein sequence ID" value="RHW35939.1"/>
    <property type="molecule type" value="Genomic_DNA"/>
</dbReference>
<reference evidence="1 2" key="1">
    <citation type="journal article" date="2017" name="Int. J. Syst. Evol. Microbiol.">
        <title>Bacillus notoginsengisoli sp. nov., a novel bacterium isolated from the rhizosphere of Panax notoginseng.</title>
        <authorList>
            <person name="Zhang M.Y."/>
            <person name="Cheng J."/>
            <person name="Cai Y."/>
            <person name="Zhang T.Y."/>
            <person name="Wu Y.Y."/>
            <person name="Manikprabhu D."/>
            <person name="Li W.J."/>
            <person name="Zhang Y.X."/>
        </authorList>
    </citation>
    <scope>NUCLEOTIDE SEQUENCE [LARGE SCALE GENOMIC DNA]</scope>
    <source>
        <strain evidence="1 2">JCM 30743</strain>
    </source>
</reference>
<proteinExistence type="predicted"/>
<evidence type="ECO:0000313" key="1">
    <source>
        <dbReference type="EMBL" id="RHW35939.1"/>
    </source>
</evidence>